<dbReference type="HOGENOM" id="CLU_3014834_0_0_1"/>
<sequence>MDCIAIMEVPLQARSDVLVYTSAQVGRLRFFTSLPVGQLIDIVLRRRTHSLPGLLD</sequence>
<organism evidence="1 2">
    <name type="scientific">Paxillus rubicundulus Ve08.2h10</name>
    <dbReference type="NCBI Taxonomy" id="930991"/>
    <lineage>
        <taxon>Eukaryota</taxon>
        <taxon>Fungi</taxon>
        <taxon>Dikarya</taxon>
        <taxon>Basidiomycota</taxon>
        <taxon>Agaricomycotina</taxon>
        <taxon>Agaricomycetes</taxon>
        <taxon>Agaricomycetidae</taxon>
        <taxon>Boletales</taxon>
        <taxon>Paxilineae</taxon>
        <taxon>Paxillaceae</taxon>
        <taxon>Paxillus</taxon>
    </lineage>
</organism>
<protein>
    <submittedName>
        <fullName evidence="1">Uncharacterized protein</fullName>
    </submittedName>
</protein>
<evidence type="ECO:0000313" key="1">
    <source>
        <dbReference type="EMBL" id="KIK76377.1"/>
    </source>
</evidence>
<dbReference type="AlphaFoldDB" id="A0A0D0BZ60"/>
<proteinExistence type="predicted"/>
<accession>A0A0D0BZ60</accession>
<dbReference type="Proteomes" id="UP000054538">
    <property type="component" value="Unassembled WGS sequence"/>
</dbReference>
<gene>
    <name evidence="1" type="ORF">PAXRUDRAFT_835387</name>
</gene>
<reference evidence="1 2" key="1">
    <citation type="submission" date="2014-04" db="EMBL/GenBank/DDBJ databases">
        <authorList>
            <consortium name="DOE Joint Genome Institute"/>
            <person name="Kuo A."/>
            <person name="Kohler A."/>
            <person name="Jargeat P."/>
            <person name="Nagy L.G."/>
            <person name="Floudas D."/>
            <person name="Copeland A."/>
            <person name="Barry K.W."/>
            <person name="Cichocki N."/>
            <person name="Veneault-Fourrey C."/>
            <person name="LaButti K."/>
            <person name="Lindquist E.A."/>
            <person name="Lipzen A."/>
            <person name="Lundell T."/>
            <person name="Morin E."/>
            <person name="Murat C."/>
            <person name="Sun H."/>
            <person name="Tunlid A."/>
            <person name="Henrissat B."/>
            <person name="Grigoriev I.V."/>
            <person name="Hibbett D.S."/>
            <person name="Martin F."/>
            <person name="Nordberg H.P."/>
            <person name="Cantor M.N."/>
            <person name="Hua S.X."/>
        </authorList>
    </citation>
    <scope>NUCLEOTIDE SEQUENCE [LARGE SCALE GENOMIC DNA]</scope>
    <source>
        <strain evidence="1 2">Ve08.2h10</strain>
    </source>
</reference>
<dbReference type="InParanoid" id="A0A0D0BZ60"/>
<keyword evidence="2" id="KW-1185">Reference proteome</keyword>
<evidence type="ECO:0000313" key="2">
    <source>
        <dbReference type="Proteomes" id="UP000054538"/>
    </source>
</evidence>
<name>A0A0D0BZ60_9AGAM</name>
<reference evidence="2" key="2">
    <citation type="submission" date="2015-01" db="EMBL/GenBank/DDBJ databases">
        <title>Evolutionary Origins and Diversification of the Mycorrhizal Mutualists.</title>
        <authorList>
            <consortium name="DOE Joint Genome Institute"/>
            <consortium name="Mycorrhizal Genomics Consortium"/>
            <person name="Kohler A."/>
            <person name="Kuo A."/>
            <person name="Nagy L.G."/>
            <person name="Floudas D."/>
            <person name="Copeland A."/>
            <person name="Barry K.W."/>
            <person name="Cichocki N."/>
            <person name="Veneault-Fourrey C."/>
            <person name="LaButti K."/>
            <person name="Lindquist E.A."/>
            <person name="Lipzen A."/>
            <person name="Lundell T."/>
            <person name="Morin E."/>
            <person name="Murat C."/>
            <person name="Riley R."/>
            <person name="Ohm R."/>
            <person name="Sun H."/>
            <person name="Tunlid A."/>
            <person name="Henrissat B."/>
            <person name="Grigoriev I.V."/>
            <person name="Hibbett D.S."/>
            <person name="Martin F."/>
        </authorList>
    </citation>
    <scope>NUCLEOTIDE SEQUENCE [LARGE SCALE GENOMIC DNA]</scope>
    <source>
        <strain evidence="2">Ve08.2h10</strain>
    </source>
</reference>
<dbReference type="EMBL" id="KN827523">
    <property type="protein sequence ID" value="KIK76377.1"/>
    <property type="molecule type" value="Genomic_DNA"/>
</dbReference>